<gene>
    <name evidence="2" type="ORF">KGQ91_15535</name>
</gene>
<keyword evidence="1" id="KW-0732">Signal</keyword>
<organism evidence="2 3">
    <name type="scientific">Modicisalibacter tunisiensis</name>
    <dbReference type="NCBI Taxonomy" id="390637"/>
    <lineage>
        <taxon>Bacteria</taxon>
        <taxon>Pseudomonadati</taxon>
        <taxon>Pseudomonadota</taxon>
        <taxon>Gammaproteobacteria</taxon>
        <taxon>Oceanospirillales</taxon>
        <taxon>Halomonadaceae</taxon>
        <taxon>Modicisalibacter</taxon>
    </lineage>
</organism>
<dbReference type="EMBL" id="JAGXFD010000002">
    <property type="protein sequence ID" value="MBZ9569081.1"/>
    <property type="molecule type" value="Genomic_DNA"/>
</dbReference>
<accession>A0ABS7X553</accession>
<evidence type="ECO:0000256" key="1">
    <source>
        <dbReference type="SAM" id="SignalP"/>
    </source>
</evidence>
<dbReference type="Gene3D" id="2.60.40.1880">
    <property type="entry name" value="Invasion associated locus B (IalB) protein"/>
    <property type="match status" value="1"/>
</dbReference>
<proteinExistence type="predicted"/>
<name>A0ABS7X553_9GAMM</name>
<dbReference type="InterPro" id="IPR038696">
    <property type="entry name" value="IalB_sf"/>
</dbReference>
<comment type="caution">
    <text evidence="2">The sequence shown here is derived from an EMBL/GenBank/DDBJ whole genome shotgun (WGS) entry which is preliminary data.</text>
</comment>
<sequence length="173" mass="18561">MQDCAKRLTAIAMLLMAMTATAFAQQATNGNASNIQTRTVQDWQVRCPTDAGQGRCSMTQLINNPDGDQPVLRVVVAYPPQADGPAMVFLLPLGVRLAPGLQLTVDGGKPIKFPYQVCVPDGCRADIPLKPELMQQLRQGSQATLSLIDPRGQRLDLAISLMGFSDASARIAP</sequence>
<dbReference type="RefSeq" id="WP_224414406.1">
    <property type="nucleotide sequence ID" value="NZ_JAGXFC010000001.1"/>
</dbReference>
<reference evidence="2 3" key="1">
    <citation type="submission" date="2021-05" db="EMBL/GenBank/DDBJ databases">
        <title>Petroleum and Energy Research Collection (APPE): ex situ preservation of microbial diversity associated with the oil industry and exploitation of its biotechnological potential.</title>
        <authorList>
            <person name="Paixao C.T.M."/>
            <person name="Gomes M.B."/>
            <person name="Oliveira V.M."/>
        </authorList>
    </citation>
    <scope>NUCLEOTIDE SEQUENCE [LARGE SCALE GENOMIC DNA]</scope>
    <source>
        <strain evidence="2 3">LIT2</strain>
    </source>
</reference>
<dbReference type="InterPro" id="IPR010642">
    <property type="entry name" value="Invasion_prot_B"/>
</dbReference>
<feature type="chain" id="PRO_5046740162" evidence="1">
    <location>
        <begin position="25"/>
        <end position="173"/>
    </location>
</feature>
<keyword evidence="3" id="KW-1185">Reference proteome</keyword>
<evidence type="ECO:0000313" key="2">
    <source>
        <dbReference type="EMBL" id="MBZ9569081.1"/>
    </source>
</evidence>
<feature type="signal peptide" evidence="1">
    <location>
        <begin position="1"/>
        <end position="24"/>
    </location>
</feature>
<dbReference type="Pfam" id="PF06776">
    <property type="entry name" value="IalB"/>
    <property type="match status" value="1"/>
</dbReference>
<protein>
    <submittedName>
        <fullName evidence="2">Invasion associated locus B family protein</fullName>
    </submittedName>
</protein>
<evidence type="ECO:0000313" key="3">
    <source>
        <dbReference type="Proteomes" id="UP001319883"/>
    </source>
</evidence>
<dbReference type="Proteomes" id="UP001319883">
    <property type="component" value="Unassembled WGS sequence"/>
</dbReference>